<keyword evidence="2" id="KW-1185">Reference proteome</keyword>
<sequence length="184" mass="19604">MEIVIADKTSDMEEAGVVLGRAFAEDPVISWLLPGGVGRERMFTALGRYMHDVVEVARDGTAIVGVAVWDAPGFVPDLAAGGPELLAAMGDQVARGMQLDETFGAHRPAEPHWYLAQIGTHPRGAGVGGTLLRSGLARTEGLPVYLEASAAGNVPIYERFGFRVTQEIRLPDGPSVWGMLRPAL</sequence>
<name>A0ABW7YYP6_9ACTN</name>
<dbReference type="PANTHER" id="PTHR42791:SF1">
    <property type="entry name" value="N-ACETYLTRANSFERASE DOMAIN-CONTAINING PROTEIN"/>
    <property type="match status" value="1"/>
</dbReference>
<reference evidence="1 2" key="1">
    <citation type="submission" date="2024-10" db="EMBL/GenBank/DDBJ databases">
        <title>The Natural Products Discovery Center: Release of the First 8490 Sequenced Strains for Exploring Actinobacteria Biosynthetic Diversity.</title>
        <authorList>
            <person name="Kalkreuter E."/>
            <person name="Kautsar S.A."/>
            <person name="Yang D."/>
            <person name="Bader C.D."/>
            <person name="Teijaro C.N."/>
            <person name="Fluegel L."/>
            <person name="Davis C.M."/>
            <person name="Simpson J.R."/>
            <person name="Lauterbach L."/>
            <person name="Steele A.D."/>
            <person name="Gui C."/>
            <person name="Meng S."/>
            <person name="Li G."/>
            <person name="Viehrig K."/>
            <person name="Ye F."/>
            <person name="Su P."/>
            <person name="Kiefer A.F."/>
            <person name="Nichols A."/>
            <person name="Cepeda A.J."/>
            <person name="Yan W."/>
            <person name="Fan B."/>
            <person name="Jiang Y."/>
            <person name="Adhikari A."/>
            <person name="Zheng C.-J."/>
            <person name="Schuster L."/>
            <person name="Cowan T.M."/>
            <person name="Smanski M.J."/>
            <person name="Chevrette M.G."/>
            <person name="De Carvalho L.P.S."/>
            <person name="Shen B."/>
        </authorList>
    </citation>
    <scope>NUCLEOTIDE SEQUENCE [LARGE SCALE GENOMIC DNA]</scope>
    <source>
        <strain evidence="1 2">NPDC050545</strain>
    </source>
</reference>
<dbReference type="Gene3D" id="3.40.630.30">
    <property type="match status" value="1"/>
</dbReference>
<gene>
    <name evidence="1" type="ORF">ACIBG2_26925</name>
</gene>
<dbReference type="SUPFAM" id="SSF55729">
    <property type="entry name" value="Acyl-CoA N-acyltransferases (Nat)"/>
    <property type="match status" value="1"/>
</dbReference>
<proteinExistence type="predicted"/>
<dbReference type="RefSeq" id="WP_397085314.1">
    <property type="nucleotide sequence ID" value="NZ_JBITGY010000007.1"/>
</dbReference>
<dbReference type="InterPro" id="IPR052523">
    <property type="entry name" value="Trichothecene_AcTrans"/>
</dbReference>
<accession>A0ABW7YYP6</accession>
<protein>
    <submittedName>
        <fullName evidence="1">GNAT family N-acetyltransferase</fullName>
    </submittedName>
</protein>
<comment type="caution">
    <text evidence="1">The sequence shown here is derived from an EMBL/GenBank/DDBJ whole genome shotgun (WGS) entry which is preliminary data.</text>
</comment>
<dbReference type="PANTHER" id="PTHR42791">
    <property type="entry name" value="GNAT FAMILY ACETYLTRANSFERASE"/>
    <property type="match status" value="1"/>
</dbReference>
<dbReference type="EMBL" id="JBITGY010000007">
    <property type="protein sequence ID" value="MFI6501038.1"/>
    <property type="molecule type" value="Genomic_DNA"/>
</dbReference>
<evidence type="ECO:0000313" key="1">
    <source>
        <dbReference type="EMBL" id="MFI6501038.1"/>
    </source>
</evidence>
<evidence type="ECO:0000313" key="2">
    <source>
        <dbReference type="Proteomes" id="UP001612741"/>
    </source>
</evidence>
<organism evidence="1 2">
    <name type="scientific">Nonomuraea typhae</name>
    <dbReference type="NCBI Taxonomy" id="2603600"/>
    <lineage>
        <taxon>Bacteria</taxon>
        <taxon>Bacillati</taxon>
        <taxon>Actinomycetota</taxon>
        <taxon>Actinomycetes</taxon>
        <taxon>Streptosporangiales</taxon>
        <taxon>Streptosporangiaceae</taxon>
        <taxon>Nonomuraea</taxon>
    </lineage>
</organism>
<dbReference type="InterPro" id="IPR016181">
    <property type="entry name" value="Acyl_CoA_acyltransferase"/>
</dbReference>
<dbReference type="Proteomes" id="UP001612741">
    <property type="component" value="Unassembled WGS sequence"/>
</dbReference>